<evidence type="ECO:0000313" key="3">
    <source>
        <dbReference type="Proteomes" id="UP000268059"/>
    </source>
</evidence>
<dbReference type="RefSeq" id="WP_125118158.1">
    <property type="nucleotide sequence ID" value="NZ_AP019309.1"/>
</dbReference>
<evidence type="ECO:0000313" key="2">
    <source>
        <dbReference type="EMBL" id="BBH25188.1"/>
    </source>
</evidence>
<accession>A0A3G9JLX4</accession>
<sequence length="163" mass="18522">MVSARVVHPLDPIIDENCEILILGSFPSVKSREDHFYYAHPQNRFWKVMSTLCQCEVPKTPEEKKAMLLKNHIALWDSIHSCRITGSSDASIKDVVPNDIQSLIKNTKITRIYCNGKASLRIYNKYQQNVGIEAQVLPSTSPANASYSLDRLIEIYKKTIKCP</sequence>
<protein>
    <submittedName>
        <fullName evidence="2">DNA-deoxyinosine glycosylase</fullName>
    </submittedName>
</protein>
<proteinExistence type="predicted"/>
<dbReference type="Pfam" id="PF03167">
    <property type="entry name" value="UDG"/>
    <property type="match status" value="1"/>
</dbReference>
<dbReference type="SMART" id="SM00987">
    <property type="entry name" value="UreE_C"/>
    <property type="match status" value="1"/>
</dbReference>
<feature type="domain" description="Uracil-DNA glycosylase-like" evidence="1">
    <location>
        <begin position="11"/>
        <end position="157"/>
    </location>
</feature>
<name>A0A3G9JLX4_9FIRM</name>
<dbReference type="EMBL" id="AP019309">
    <property type="protein sequence ID" value="BBH25188.1"/>
    <property type="molecule type" value="Genomic_DNA"/>
</dbReference>
<reference evidence="2 3" key="1">
    <citation type="submission" date="2018-11" db="EMBL/GenBank/DDBJ databases">
        <title>Novel Erysipelotrichaceae bacterium isolated from small intestine of a swine.</title>
        <authorList>
            <person name="Kim J.S."/>
            <person name="Choe H."/>
            <person name="Lee Y.R."/>
            <person name="Kim K.M."/>
            <person name="Park D.S."/>
        </authorList>
    </citation>
    <scope>NUCLEOTIDE SEQUENCE [LARGE SCALE GENOMIC DNA]</scope>
    <source>
        <strain evidence="2 3">SG0102</strain>
    </source>
</reference>
<dbReference type="NCBIfam" id="TIGR04274">
    <property type="entry name" value="hypoxanDNAglyco"/>
    <property type="match status" value="1"/>
</dbReference>
<dbReference type="InterPro" id="IPR005122">
    <property type="entry name" value="Uracil-DNA_glycosylase-like"/>
</dbReference>
<evidence type="ECO:0000259" key="1">
    <source>
        <dbReference type="SMART" id="SM00986"/>
    </source>
</evidence>
<dbReference type="AlphaFoldDB" id="A0A3G9JLX4"/>
<dbReference type="SMART" id="SM00986">
    <property type="entry name" value="UDG"/>
    <property type="match status" value="1"/>
</dbReference>
<dbReference type="SUPFAM" id="SSF52141">
    <property type="entry name" value="Uracil-DNA glycosylase-like"/>
    <property type="match status" value="1"/>
</dbReference>
<dbReference type="InterPro" id="IPR036895">
    <property type="entry name" value="Uracil-DNA_glycosylase-like_sf"/>
</dbReference>
<dbReference type="KEGG" id="ebm:SG0102_01220"/>
<dbReference type="OrthoDB" id="9799921at2"/>
<keyword evidence="3" id="KW-1185">Reference proteome</keyword>
<dbReference type="InParanoid" id="A0A3G9JLX4"/>
<dbReference type="Gene3D" id="3.40.470.10">
    <property type="entry name" value="Uracil-DNA glycosylase-like domain"/>
    <property type="match status" value="1"/>
</dbReference>
<organism evidence="2 3">
    <name type="scientific">Intestinibaculum porci</name>
    <dbReference type="NCBI Taxonomy" id="2487118"/>
    <lineage>
        <taxon>Bacteria</taxon>
        <taxon>Bacillati</taxon>
        <taxon>Bacillota</taxon>
        <taxon>Erysipelotrichia</taxon>
        <taxon>Erysipelotrichales</taxon>
        <taxon>Erysipelotrichaceae</taxon>
        <taxon>Intestinibaculum</taxon>
    </lineage>
</organism>
<gene>
    <name evidence="2" type="ORF">SG0102_01220</name>
</gene>
<dbReference type="CDD" id="cd10032">
    <property type="entry name" value="UDG-F6_HDG"/>
    <property type="match status" value="1"/>
</dbReference>
<dbReference type="Proteomes" id="UP000268059">
    <property type="component" value="Chromosome"/>
</dbReference>
<dbReference type="InterPro" id="IPR026353">
    <property type="entry name" value="Hypoxan-DNA_Glyclase"/>
</dbReference>